<reference evidence="2" key="1">
    <citation type="submission" date="2023-10" db="EMBL/GenBank/DDBJ databases">
        <title>Mycolicibacterium fortuitum clinical isolates causing pulmonary infections in humans.</title>
        <authorList>
            <person name="Mejia-Ponce P.M."/>
            <person name="Zenteno-Cuevas R."/>
            <person name="Licona-Cassani C."/>
        </authorList>
    </citation>
    <scope>NUCLEOTIDE SEQUENCE</scope>
    <source>
        <strain evidence="2">M8</strain>
    </source>
</reference>
<protein>
    <recommendedName>
        <fullName evidence="4">HNH endonuclease</fullName>
    </recommendedName>
</protein>
<gene>
    <name evidence="2" type="ORF">R4485_17805</name>
</gene>
<name>A0AAE4VF10_MYCFO</name>
<dbReference type="RefSeq" id="WP_317722252.1">
    <property type="nucleotide sequence ID" value="NZ_JAWLVK010000015.1"/>
</dbReference>
<feature type="compositionally biased region" description="Basic residues" evidence="1">
    <location>
        <begin position="111"/>
        <end position="123"/>
    </location>
</feature>
<organism evidence="2 3">
    <name type="scientific">Mycolicibacterium fortuitum</name>
    <name type="common">Mycobacterium fortuitum</name>
    <dbReference type="NCBI Taxonomy" id="1766"/>
    <lineage>
        <taxon>Bacteria</taxon>
        <taxon>Bacillati</taxon>
        <taxon>Actinomycetota</taxon>
        <taxon>Actinomycetes</taxon>
        <taxon>Mycobacteriales</taxon>
        <taxon>Mycobacteriaceae</taxon>
        <taxon>Mycolicibacterium</taxon>
    </lineage>
</organism>
<comment type="caution">
    <text evidence="2">The sequence shown here is derived from an EMBL/GenBank/DDBJ whole genome shotgun (WGS) entry which is preliminary data.</text>
</comment>
<dbReference type="CDD" id="cd00085">
    <property type="entry name" value="HNHc"/>
    <property type="match status" value="1"/>
</dbReference>
<proteinExistence type="predicted"/>
<evidence type="ECO:0000313" key="3">
    <source>
        <dbReference type="Proteomes" id="UP001186041"/>
    </source>
</evidence>
<evidence type="ECO:0008006" key="4">
    <source>
        <dbReference type="Google" id="ProtNLM"/>
    </source>
</evidence>
<dbReference type="AlphaFoldDB" id="A0AAE4VF10"/>
<dbReference type="Proteomes" id="UP001186041">
    <property type="component" value="Unassembled WGS sequence"/>
</dbReference>
<dbReference type="EMBL" id="JAWLVV010000015">
    <property type="protein sequence ID" value="MDV7292025.1"/>
    <property type="molecule type" value="Genomic_DNA"/>
</dbReference>
<evidence type="ECO:0000313" key="2">
    <source>
        <dbReference type="EMBL" id="MDV7292025.1"/>
    </source>
</evidence>
<feature type="region of interest" description="Disordered" evidence="1">
    <location>
        <begin position="106"/>
        <end position="130"/>
    </location>
</feature>
<accession>A0AAE4VF10</accession>
<sequence>MTLLPTADKDRSPSNYAAHMASEAWAERKARFYHRHPRRCAACAATRELHLHHKTYARFGAERDSDLVCLCARCHSIVHQYHAAVGGSLAAATDAVLDLLRRAAADERQRRQTHRRGPARRAQRPTVRDQWGRTVDQPSWLVVVTAS</sequence>
<dbReference type="InterPro" id="IPR003615">
    <property type="entry name" value="HNH_nuc"/>
</dbReference>
<evidence type="ECO:0000256" key="1">
    <source>
        <dbReference type="SAM" id="MobiDB-lite"/>
    </source>
</evidence>